<keyword evidence="4" id="KW-1185">Reference proteome</keyword>
<reference evidence="3 4" key="1">
    <citation type="submission" date="2018-02" db="EMBL/GenBank/DDBJ databases">
        <title>The draft genome of Phyllobacterium sp. 1N-3.</title>
        <authorList>
            <person name="Liu L."/>
            <person name="Li L."/>
            <person name="Zhang X."/>
            <person name="Wang T."/>
            <person name="Liang L."/>
        </authorList>
    </citation>
    <scope>NUCLEOTIDE SEQUENCE [LARGE SCALE GENOMIC DNA]</scope>
    <source>
        <strain evidence="3 4">1N-3</strain>
    </source>
</reference>
<gene>
    <name evidence="1" type="primary">lptD</name>
    <name evidence="3" type="ORF">C5748_01890</name>
</gene>
<keyword evidence="1" id="KW-0732">Signal</keyword>
<organism evidence="3 4">
    <name type="scientific">Phyllobacterium phragmitis</name>
    <dbReference type="NCBI Taxonomy" id="2670329"/>
    <lineage>
        <taxon>Bacteria</taxon>
        <taxon>Pseudomonadati</taxon>
        <taxon>Pseudomonadota</taxon>
        <taxon>Alphaproteobacteria</taxon>
        <taxon>Hyphomicrobiales</taxon>
        <taxon>Phyllobacteriaceae</taxon>
        <taxon>Phyllobacterium</taxon>
    </lineage>
</organism>
<dbReference type="Gene3D" id="2.60.450.10">
    <property type="entry name" value="Lipopolysaccharide (LPS) transport protein A like domain"/>
    <property type="match status" value="1"/>
</dbReference>
<evidence type="ECO:0000259" key="2">
    <source>
        <dbReference type="Pfam" id="PF04453"/>
    </source>
</evidence>
<dbReference type="Proteomes" id="UP000239434">
    <property type="component" value="Unassembled WGS sequence"/>
</dbReference>
<keyword evidence="1" id="KW-0998">Cell outer membrane</keyword>
<comment type="caution">
    <text evidence="1">Lacks conserved residue(s) required for the propagation of feature annotation.</text>
</comment>
<accession>A0A2S9IZG0</accession>
<dbReference type="GO" id="GO:0043165">
    <property type="term" value="P:Gram-negative-bacterium-type cell outer membrane assembly"/>
    <property type="evidence" value="ECO:0007669"/>
    <property type="project" value="UniProtKB-UniRule"/>
</dbReference>
<dbReference type="PANTHER" id="PTHR30189">
    <property type="entry name" value="LPS-ASSEMBLY PROTEIN"/>
    <property type="match status" value="1"/>
</dbReference>
<dbReference type="InterPro" id="IPR007543">
    <property type="entry name" value="LptD_C"/>
</dbReference>
<evidence type="ECO:0000256" key="1">
    <source>
        <dbReference type="HAMAP-Rule" id="MF_01411"/>
    </source>
</evidence>
<dbReference type="InterPro" id="IPR020889">
    <property type="entry name" value="LipoPS_assembly_LptD"/>
</dbReference>
<feature type="domain" description="LptD C-terminal" evidence="2">
    <location>
        <begin position="333"/>
        <end position="732"/>
    </location>
</feature>
<dbReference type="GO" id="GO:0009279">
    <property type="term" value="C:cell outer membrane"/>
    <property type="evidence" value="ECO:0007669"/>
    <property type="project" value="UniProtKB-SubCell"/>
</dbReference>
<comment type="function">
    <text evidence="1">Involved in the assembly of lipopolysaccharide (LPS) at the surface of the outer membrane.</text>
</comment>
<comment type="caution">
    <text evidence="3">The sequence shown here is derived from an EMBL/GenBank/DDBJ whole genome shotgun (WGS) entry which is preliminary data.</text>
</comment>
<dbReference type="HAMAP" id="MF_01411">
    <property type="entry name" value="LPS_assembly_LptD"/>
    <property type="match status" value="1"/>
</dbReference>
<dbReference type="PANTHER" id="PTHR30189:SF1">
    <property type="entry name" value="LPS-ASSEMBLY PROTEIN LPTD"/>
    <property type="match status" value="1"/>
</dbReference>
<comment type="subcellular location">
    <subcellularLocation>
        <location evidence="1">Cell outer membrane</location>
    </subcellularLocation>
</comment>
<dbReference type="GO" id="GO:1990351">
    <property type="term" value="C:transporter complex"/>
    <property type="evidence" value="ECO:0007669"/>
    <property type="project" value="TreeGrafter"/>
</dbReference>
<evidence type="ECO:0000313" key="4">
    <source>
        <dbReference type="Proteomes" id="UP000239434"/>
    </source>
</evidence>
<name>A0A2S9IZG0_9HYPH</name>
<dbReference type="EMBL" id="PVBR01000001">
    <property type="protein sequence ID" value="PRD45909.1"/>
    <property type="molecule type" value="Genomic_DNA"/>
</dbReference>
<dbReference type="InterPro" id="IPR050218">
    <property type="entry name" value="LptD"/>
</dbReference>
<comment type="similarity">
    <text evidence="1">Belongs to the LptD family.</text>
</comment>
<dbReference type="AlphaFoldDB" id="A0A2S9IZG0"/>
<keyword evidence="1" id="KW-0472">Membrane</keyword>
<sequence>MGPRLDRHVFRGLLFTAQGGWLVGLSKARTVLPARLAWFLRGTALACVLVAPTLSVSHAQTQSDLSSSFQTDPNARMVLQANELVYDNDAQTVTAQGNVQIEYDGNHLVARKVVYNQRTNRMTAEGNVEIVERDGNRIYSDHLDITDDFRDGFVNGLRVETVDNTRFAAESAERSNGEITTFNNGVYTACEPCRENPEKPVLWQIKARKIIWNGAKKTVRFERGRFEMFGLPLAYLPSFEMADPTVKRKSGFLFPGFRYKDELGFGIRNSYFWNLAPNYDVTFSNTAYTQQGFLNEVEWRHRLENGSYNLRAAGIHQMKPGDFDARTIDRENTDRGMIASKGKFEINPRWTFGWDVIAQSDKNFSRTYSLQDYSTSTLKSEIYLTGLSGRNYFDLHFYKFNVQESVLSSDNPNSTEVNSKQPWVLPSIDYSYTAPEPVYGGELNFDMNVQGIYRENANFTTTPYNRITGLDGSSGRLTGEAEWKRTFIAPGGLIITPLLALRGDGIGVNTDFDSNGTADVVRSEAFRAMATAGLEMRWPILFSTTSTTHIIEPMAQVFLRNNERYAGQLPNEDAQSFVFDATSLFQRDKFSGYDRVEGGHRANLGVRYSGNFGNDWAVYGLAGQSFHLGGVNSFAESDFVNVGIESGLETARSDYVGMIGLSNSTGLSFAARGRFDEESFEVRRGELEARKSWKRASITMQYAFIDAQPAYGYPEDRQEITVSGSTKVTDNWRVFGSGTYDFVSDTLVRASSGLAYDDECFTYSMTYMQTRNPGEQEASHGVGFNISFRTLGDLGTSSSTFTR</sequence>
<evidence type="ECO:0000313" key="3">
    <source>
        <dbReference type="EMBL" id="PRD45909.1"/>
    </source>
</evidence>
<dbReference type="Pfam" id="PF04453">
    <property type="entry name" value="LptD"/>
    <property type="match status" value="1"/>
</dbReference>
<dbReference type="GO" id="GO:0015920">
    <property type="term" value="P:lipopolysaccharide transport"/>
    <property type="evidence" value="ECO:0007669"/>
    <property type="project" value="InterPro"/>
</dbReference>
<proteinExistence type="inferred from homology"/>
<protein>
    <recommendedName>
        <fullName evidence="1">LPS-assembly protein LptD</fullName>
    </recommendedName>
</protein>
<comment type="subunit">
    <text evidence="1">Component of the lipopolysaccharide transport and assembly complex.</text>
</comment>